<dbReference type="GO" id="GO:0008395">
    <property type="term" value="F:steroid hydroxylase activity"/>
    <property type="evidence" value="ECO:0007669"/>
    <property type="project" value="TreeGrafter"/>
</dbReference>
<dbReference type="EMBL" id="AP022587">
    <property type="protein sequence ID" value="BBY21950.1"/>
    <property type="molecule type" value="Genomic_DNA"/>
</dbReference>
<dbReference type="GO" id="GO:0020037">
    <property type="term" value="F:heme binding"/>
    <property type="evidence" value="ECO:0007669"/>
    <property type="project" value="InterPro"/>
</dbReference>
<dbReference type="InterPro" id="IPR017972">
    <property type="entry name" value="Cyt_P450_CS"/>
</dbReference>
<dbReference type="PANTHER" id="PTHR46696">
    <property type="entry name" value="P450, PUTATIVE (EUROFUNG)-RELATED"/>
    <property type="match status" value="1"/>
</dbReference>
<keyword evidence="10" id="KW-1185">Reference proteome</keyword>
<name>A0A7I7Q6G4_9MYCO</name>
<evidence type="ECO:0000256" key="2">
    <source>
        <dbReference type="ARBA" id="ARBA00010617"/>
    </source>
</evidence>
<dbReference type="GO" id="GO:0006707">
    <property type="term" value="P:cholesterol catabolic process"/>
    <property type="evidence" value="ECO:0007669"/>
    <property type="project" value="TreeGrafter"/>
</dbReference>
<dbReference type="GO" id="GO:0005506">
    <property type="term" value="F:iron ion binding"/>
    <property type="evidence" value="ECO:0007669"/>
    <property type="project" value="InterPro"/>
</dbReference>
<evidence type="ECO:0000256" key="5">
    <source>
        <dbReference type="ARBA" id="ARBA00023002"/>
    </source>
</evidence>
<evidence type="ECO:0000256" key="6">
    <source>
        <dbReference type="ARBA" id="ARBA00023004"/>
    </source>
</evidence>
<dbReference type="PANTHER" id="PTHR46696:SF4">
    <property type="entry name" value="BIOTIN BIOSYNTHESIS CYTOCHROME P450"/>
    <property type="match status" value="1"/>
</dbReference>
<dbReference type="InterPro" id="IPR001128">
    <property type="entry name" value="Cyt_P450"/>
</dbReference>
<keyword evidence="5 8" id="KW-0560">Oxidoreductase</keyword>
<evidence type="ECO:0000313" key="10">
    <source>
        <dbReference type="Proteomes" id="UP000467130"/>
    </source>
</evidence>
<gene>
    <name evidence="9" type="ORF">MSTO_21550</name>
</gene>
<dbReference type="SUPFAM" id="SSF48264">
    <property type="entry name" value="Cytochrome P450"/>
    <property type="match status" value="1"/>
</dbReference>
<dbReference type="GO" id="GO:0036199">
    <property type="term" value="F:cholest-4-en-3-one 26-monooxygenase activity"/>
    <property type="evidence" value="ECO:0007669"/>
    <property type="project" value="TreeGrafter"/>
</dbReference>
<evidence type="ECO:0000256" key="3">
    <source>
        <dbReference type="ARBA" id="ARBA00022617"/>
    </source>
</evidence>
<dbReference type="Gene3D" id="1.10.630.10">
    <property type="entry name" value="Cytochrome P450"/>
    <property type="match status" value="1"/>
</dbReference>
<dbReference type="Pfam" id="PF00067">
    <property type="entry name" value="p450"/>
    <property type="match status" value="1"/>
</dbReference>
<dbReference type="InterPro" id="IPR036396">
    <property type="entry name" value="Cyt_P450_sf"/>
</dbReference>
<dbReference type="Proteomes" id="UP000467130">
    <property type="component" value="Chromosome"/>
</dbReference>
<comment type="cofactor">
    <cofactor evidence="1">
        <name>heme</name>
        <dbReference type="ChEBI" id="CHEBI:30413"/>
    </cofactor>
</comment>
<evidence type="ECO:0000256" key="8">
    <source>
        <dbReference type="RuleBase" id="RU000461"/>
    </source>
</evidence>
<keyword evidence="6 8" id="KW-0408">Iron</keyword>
<evidence type="ECO:0000256" key="4">
    <source>
        <dbReference type="ARBA" id="ARBA00022723"/>
    </source>
</evidence>
<proteinExistence type="inferred from homology"/>
<dbReference type="FunFam" id="1.10.630.10:FF:000018">
    <property type="entry name" value="Cytochrome P450 monooxygenase"/>
    <property type="match status" value="1"/>
</dbReference>
<keyword evidence="3 8" id="KW-0349">Heme</keyword>
<sequence>MSIPHATAKGSQIHTICSIVYPMAMTTARSDARFEDASFYLGDPNATFRQLRETDPVHWYEQGRFWVITKYEDIKTISARPEKFRSERIAIMMDLIAHREGRDPQNYGGRGILFMDPPEHRAHRKVIGVRFTPAAVAKLEARVREVIASIFDGLPDGEFDWIERVAEPFPVYVFAYLLGVPEADWPKVAAWATTIAKVGSGVADDGDMETIFGEVAPYLMALVAERSKDPTDDLLSMLSQVRIDGEPFNEIQVMTYALTLLAAGSETTQSVIAGIAACFAMHPDQAAQAFAEPKVGDNAVEEVLRWWTPVMSMARQAAHDVEVRGVTIREGDGLLLAYASANRDADHWGSTAESFDVHRADAASHLGFGVGEHFCMGAALARREARFVLDEMIKRAKGLRVTGEGVLRPSALVHTYDRLPVVLDYR</sequence>
<dbReference type="PRINTS" id="PR00359">
    <property type="entry name" value="BP450"/>
</dbReference>
<dbReference type="KEGG" id="msto:MSTO_21550"/>
<evidence type="ECO:0000313" key="9">
    <source>
        <dbReference type="EMBL" id="BBY21950.1"/>
    </source>
</evidence>
<comment type="similarity">
    <text evidence="2 8">Belongs to the cytochrome P450 family.</text>
</comment>
<evidence type="ECO:0000256" key="1">
    <source>
        <dbReference type="ARBA" id="ARBA00001971"/>
    </source>
</evidence>
<keyword evidence="4 8" id="KW-0479">Metal-binding</keyword>
<protein>
    <submittedName>
        <fullName evidence="9">Cytochrome P450</fullName>
    </submittedName>
</protein>
<reference evidence="9 10" key="1">
    <citation type="journal article" date="2019" name="Emerg. Microbes Infect.">
        <title>Comprehensive subspecies identification of 175 nontuberculous mycobacteria species based on 7547 genomic profiles.</title>
        <authorList>
            <person name="Matsumoto Y."/>
            <person name="Kinjo T."/>
            <person name="Motooka D."/>
            <person name="Nabeya D."/>
            <person name="Jung N."/>
            <person name="Uechi K."/>
            <person name="Horii T."/>
            <person name="Iida T."/>
            <person name="Fujita J."/>
            <person name="Nakamura S."/>
        </authorList>
    </citation>
    <scope>NUCLEOTIDE SEQUENCE [LARGE SCALE GENOMIC DNA]</scope>
    <source>
        <strain evidence="9 10">JCM 17783</strain>
    </source>
</reference>
<evidence type="ECO:0000256" key="7">
    <source>
        <dbReference type="ARBA" id="ARBA00023033"/>
    </source>
</evidence>
<keyword evidence="7 8" id="KW-0503">Monooxygenase</keyword>
<dbReference type="AlphaFoldDB" id="A0A7I7Q6G4"/>
<accession>A0A7I7Q6G4</accession>
<dbReference type="InterPro" id="IPR002397">
    <property type="entry name" value="Cyt_P450_B"/>
</dbReference>
<dbReference type="PROSITE" id="PS00086">
    <property type="entry name" value="CYTOCHROME_P450"/>
    <property type="match status" value="1"/>
</dbReference>
<organism evidence="9 10">
    <name type="scientific">Mycobacterium stomatepiae</name>
    <dbReference type="NCBI Taxonomy" id="470076"/>
    <lineage>
        <taxon>Bacteria</taxon>
        <taxon>Bacillati</taxon>
        <taxon>Actinomycetota</taxon>
        <taxon>Actinomycetes</taxon>
        <taxon>Mycobacteriales</taxon>
        <taxon>Mycobacteriaceae</taxon>
        <taxon>Mycobacterium</taxon>
        <taxon>Mycobacterium simiae complex</taxon>
    </lineage>
</organism>